<evidence type="ECO:0000313" key="3">
    <source>
        <dbReference type="EMBL" id="KAJ6225872.1"/>
    </source>
</evidence>
<dbReference type="AlphaFoldDB" id="A0A9Q0MJY0"/>
<name>A0A9Q0MJY0_BLOTA</name>
<protein>
    <submittedName>
        <fullName evidence="3">Uncharacterized protein</fullName>
    </submittedName>
</protein>
<evidence type="ECO:0000256" key="2">
    <source>
        <dbReference type="SAM" id="Phobius"/>
    </source>
</evidence>
<keyword evidence="4" id="KW-1185">Reference proteome</keyword>
<keyword evidence="2" id="KW-1133">Transmembrane helix</keyword>
<keyword evidence="2" id="KW-0472">Membrane</keyword>
<organism evidence="3 4">
    <name type="scientific">Blomia tropicalis</name>
    <name type="common">Mite</name>
    <dbReference type="NCBI Taxonomy" id="40697"/>
    <lineage>
        <taxon>Eukaryota</taxon>
        <taxon>Metazoa</taxon>
        <taxon>Ecdysozoa</taxon>
        <taxon>Arthropoda</taxon>
        <taxon>Chelicerata</taxon>
        <taxon>Arachnida</taxon>
        <taxon>Acari</taxon>
        <taxon>Acariformes</taxon>
        <taxon>Sarcoptiformes</taxon>
        <taxon>Astigmata</taxon>
        <taxon>Glycyphagoidea</taxon>
        <taxon>Echimyopodidae</taxon>
        <taxon>Blomia</taxon>
    </lineage>
</organism>
<sequence>MANTKTILYLIMITLIAQLIPNLNVVDANMMENCVPLSALIAQRLNRSTMGRLRMLRNGSNMEQLIRSHHNCLLRSDRIRFKKNGQNLSNDSKHLQMVMKMLGGKLNHHHHQQQHQSNNNINNNQPIGSLMLISGYVRQPNNNAKKREELVDTTNSNSYED</sequence>
<keyword evidence="2" id="KW-0812">Transmembrane</keyword>
<feature type="transmembrane region" description="Helical" evidence="2">
    <location>
        <begin position="7"/>
        <end position="26"/>
    </location>
</feature>
<dbReference type="EMBL" id="JAPWDV010000001">
    <property type="protein sequence ID" value="KAJ6225872.1"/>
    <property type="molecule type" value="Genomic_DNA"/>
</dbReference>
<evidence type="ECO:0000313" key="4">
    <source>
        <dbReference type="Proteomes" id="UP001142055"/>
    </source>
</evidence>
<evidence type="ECO:0000256" key="1">
    <source>
        <dbReference type="SAM" id="MobiDB-lite"/>
    </source>
</evidence>
<feature type="compositionally biased region" description="Polar residues" evidence="1">
    <location>
        <begin position="152"/>
        <end position="161"/>
    </location>
</feature>
<accession>A0A9Q0MJY0</accession>
<reference evidence="3" key="1">
    <citation type="submission" date="2022-12" db="EMBL/GenBank/DDBJ databases">
        <title>Genome assemblies of Blomia tropicalis.</title>
        <authorList>
            <person name="Cui Y."/>
        </authorList>
    </citation>
    <scope>NUCLEOTIDE SEQUENCE</scope>
    <source>
        <tissue evidence="3">Adult mites</tissue>
    </source>
</reference>
<gene>
    <name evidence="3" type="ORF">RDWZM_004417</name>
</gene>
<proteinExistence type="predicted"/>
<dbReference type="Proteomes" id="UP001142055">
    <property type="component" value="Chromosome 1"/>
</dbReference>
<comment type="caution">
    <text evidence="3">The sequence shown here is derived from an EMBL/GenBank/DDBJ whole genome shotgun (WGS) entry which is preliminary data.</text>
</comment>
<feature type="region of interest" description="Disordered" evidence="1">
    <location>
        <begin position="141"/>
        <end position="161"/>
    </location>
</feature>